<dbReference type="EMBL" id="CAJVPZ010026284">
    <property type="protein sequence ID" value="CAG8725196.1"/>
    <property type="molecule type" value="Genomic_DNA"/>
</dbReference>
<feature type="non-terminal residue" evidence="1">
    <location>
        <position position="1"/>
    </location>
</feature>
<name>A0A9N9I8K9_9GLOM</name>
<dbReference type="Proteomes" id="UP000789396">
    <property type="component" value="Unassembled WGS sequence"/>
</dbReference>
<reference evidence="1" key="1">
    <citation type="submission" date="2021-06" db="EMBL/GenBank/DDBJ databases">
        <authorList>
            <person name="Kallberg Y."/>
            <person name="Tangrot J."/>
            <person name="Rosling A."/>
        </authorList>
    </citation>
    <scope>NUCLEOTIDE SEQUENCE</scope>
    <source>
        <strain evidence="1">IN212</strain>
    </source>
</reference>
<keyword evidence="2" id="KW-1185">Reference proteome</keyword>
<gene>
    <name evidence="1" type="ORF">RFULGI_LOCUS11737</name>
</gene>
<proteinExistence type="predicted"/>
<comment type="caution">
    <text evidence="1">The sequence shown here is derived from an EMBL/GenBank/DDBJ whole genome shotgun (WGS) entry which is preliminary data.</text>
</comment>
<dbReference type="AlphaFoldDB" id="A0A9N9I8K9"/>
<organism evidence="1 2">
    <name type="scientific">Racocetra fulgida</name>
    <dbReference type="NCBI Taxonomy" id="60492"/>
    <lineage>
        <taxon>Eukaryota</taxon>
        <taxon>Fungi</taxon>
        <taxon>Fungi incertae sedis</taxon>
        <taxon>Mucoromycota</taxon>
        <taxon>Glomeromycotina</taxon>
        <taxon>Glomeromycetes</taxon>
        <taxon>Diversisporales</taxon>
        <taxon>Gigasporaceae</taxon>
        <taxon>Racocetra</taxon>
    </lineage>
</organism>
<protein>
    <submittedName>
        <fullName evidence="1">1121_t:CDS:1</fullName>
    </submittedName>
</protein>
<evidence type="ECO:0000313" key="1">
    <source>
        <dbReference type="EMBL" id="CAG8725196.1"/>
    </source>
</evidence>
<evidence type="ECO:0000313" key="2">
    <source>
        <dbReference type="Proteomes" id="UP000789396"/>
    </source>
</evidence>
<accession>A0A9N9I8K9</accession>
<sequence>ELKELKANPSCSIFSSAVDDDGGLIGRVDGGLIGRVDDVLTCDVFTRETDLRKRRLLRLVLLLDLERELLSDGIVGINNFQEKFGFIFIYAGR</sequence>